<evidence type="ECO:0000313" key="3">
    <source>
        <dbReference type="EMBL" id="RHZ77006.1"/>
    </source>
</evidence>
<proteinExistence type="predicted"/>
<dbReference type="Proteomes" id="UP000266861">
    <property type="component" value="Unassembled WGS sequence"/>
</dbReference>
<reference evidence="3 4" key="1">
    <citation type="submission" date="2018-08" db="EMBL/GenBank/DDBJ databases">
        <title>Genome and evolution of the arbuscular mycorrhizal fungus Diversispora epigaea (formerly Glomus versiforme) and its bacterial endosymbionts.</title>
        <authorList>
            <person name="Sun X."/>
            <person name="Fei Z."/>
            <person name="Harrison M."/>
        </authorList>
    </citation>
    <scope>NUCLEOTIDE SEQUENCE [LARGE SCALE GENOMIC DNA]</scope>
    <source>
        <strain evidence="3 4">IT104</strain>
    </source>
</reference>
<feature type="compositionally biased region" description="Basic and acidic residues" evidence="2">
    <location>
        <begin position="181"/>
        <end position="191"/>
    </location>
</feature>
<organism evidence="3 4">
    <name type="scientific">Diversispora epigaea</name>
    <dbReference type="NCBI Taxonomy" id="1348612"/>
    <lineage>
        <taxon>Eukaryota</taxon>
        <taxon>Fungi</taxon>
        <taxon>Fungi incertae sedis</taxon>
        <taxon>Mucoromycota</taxon>
        <taxon>Glomeromycotina</taxon>
        <taxon>Glomeromycetes</taxon>
        <taxon>Diversisporales</taxon>
        <taxon>Diversisporaceae</taxon>
        <taxon>Diversispora</taxon>
    </lineage>
</organism>
<evidence type="ECO:0000313" key="4">
    <source>
        <dbReference type="Proteomes" id="UP000266861"/>
    </source>
</evidence>
<feature type="coiled-coil region" evidence="1">
    <location>
        <begin position="83"/>
        <end position="113"/>
    </location>
</feature>
<comment type="caution">
    <text evidence="3">The sequence shown here is derived from an EMBL/GenBank/DDBJ whole genome shotgun (WGS) entry which is preliminary data.</text>
</comment>
<dbReference type="AlphaFoldDB" id="A0A397ITB3"/>
<name>A0A397ITB3_9GLOM</name>
<dbReference type="EMBL" id="PQFF01000176">
    <property type="protein sequence ID" value="RHZ77006.1"/>
    <property type="molecule type" value="Genomic_DNA"/>
</dbReference>
<dbReference type="OrthoDB" id="2439449at2759"/>
<evidence type="ECO:0000256" key="1">
    <source>
        <dbReference type="SAM" id="Coils"/>
    </source>
</evidence>
<sequence length="646" mass="75051">MDLLPECLNALKYSAFWKSTDQPSLKKFLDFRLLDNDLEERRLEYARYNNELNTLSQFYAEESEFGQQESKQSSEIKQYWEYQEQLSIMVRNKNEDKSKLQEEKAKMKVQELQTTQNITIASVAAGPMQQYAISATASIAKRTLDIDINIDNERTEKRTRTLMDDNNNDDNSFSNRFSPEPIRDNSDKSNYENDESESDESESDENESVFKLDELKKQLESLSENEWIVDTINVSKKFKEYQMQLIEKVKKNAIKKVKTKWDSEYEILALASIIVLIKPCPYSTFTPYEWKKVIDTNPYAVKESVWTNPFASSLSEACNNIAMGLDDNFVSNDESNLSKKASRIFNDLKEDLTPAQKKITENEHRFNYLDPLLRPFFCGDSKDYKIRLDKSVKGSLKRPDFSCRVDDIAILNSEVKPPGCTELQKNKDFVKVHLRSKKSINQLLNKGGPNQSIILLNMGDDINSYFMDLQYYGMYRSWPFLGTKLVTEKALFPLLVLTICHLDKIEQQVQKIANLYFIKPPGCTELQKNKDFVKVHLRSKKSINQLLNKGGPNQSIILLNMGDDINSYFMDLQYYGMYRSWPFLGTKLVTEKALFPLLVLTICHLDKIEQQVQKIANLYFSRSNHNILEQIEYIIEEPSSIDFQQL</sequence>
<protein>
    <submittedName>
        <fullName evidence="3">Uncharacterized protein</fullName>
    </submittedName>
</protein>
<feature type="compositionally biased region" description="Acidic residues" evidence="2">
    <location>
        <begin position="192"/>
        <end position="207"/>
    </location>
</feature>
<gene>
    <name evidence="3" type="ORF">Glove_186g33</name>
</gene>
<evidence type="ECO:0000256" key="2">
    <source>
        <dbReference type="SAM" id="MobiDB-lite"/>
    </source>
</evidence>
<accession>A0A397ITB3</accession>
<keyword evidence="4" id="KW-1185">Reference proteome</keyword>
<keyword evidence="1" id="KW-0175">Coiled coil</keyword>
<feature type="region of interest" description="Disordered" evidence="2">
    <location>
        <begin position="157"/>
        <end position="209"/>
    </location>
</feature>